<dbReference type="CDD" id="cd02440">
    <property type="entry name" value="AdoMet_MTases"/>
    <property type="match status" value="1"/>
</dbReference>
<dbReference type="RefSeq" id="WP_142715607.1">
    <property type="nucleotide sequence ID" value="NZ_FXTH01000017.1"/>
</dbReference>
<protein>
    <submittedName>
        <fullName evidence="2">Ubiquinone/menaquinone biosynthesis C-methylase UbiE</fullName>
    </submittedName>
</protein>
<dbReference type="InterPro" id="IPR013216">
    <property type="entry name" value="Methyltransf_11"/>
</dbReference>
<keyword evidence="2" id="KW-0489">Methyltransferase</keyword>
<dbReference type="Gene3D" id="3.40.50.150">
    <property type="entry name" value="Vaccinia Virus protein VP39"/>
    <property type="match status" value="1"/>
</dbReference>
<dbReference type="Proteomes" id="UP000317593">
    <property type="component" value="Unassembled WGS sequence"/>
</dbReference>
<feature type="domain" description="Methyltransferase type 11" evidence="1">
    <location>
        <begin position="45"/>
        <end position="137"/>
    </location>
</feature>
<dbReference type="EMBL" id="FXTH01000017">
    <property type="protein sequence ID" value="SMO84799.1"/>
    <property type="molecule type" value="Genomic_DNA"/>
</dbReference>
<dbReference type="PANTHER" id="PTHR43591:SF24">
    <property type="entry name" value="2-METHOXY-6-POLYPRENYL-1,4-BENZOQUINOL METHYLASE, MITOCHONDRIAL"/>
    <property type="match status" value="1"/>
</dbReference>
<dbReference type="OrthoDB" id="9795634at2"/>
<dbReference type="GO" id="GO:0032259">
    <property type="term" value="P:methylation"/>
    <property type="evidence" value="ECO:0007669"/>
    <property type="project" value="UniProtKB-KW"/>
</dbReference>
<dbReference type="SUPFAM" id="SSF53335">
    <property type="entry name" value="S-adenosyl-L-methionine-dependent methyltransferases"/>
    <property type="match status" value="1"/>
</dbReference>
<keyword evidence="2" id="KW-0830">Ubiquinone</keyword>
<dbReference type="InterPro" id="IPR029063">
    <property type="entry name" value="SAM-dependent_MTases_sf"/>
</dbReference>
<sequence>MEHLSQKQLRETAAAYEELLVPALFQEWADRLAGMDQIKPSHKVLDVACGTGVLARAIDKQLHDGSVTGLDVNPGMLTVARQSAPGIDWQQGRAEELPFEDQSFDTVVSQFGLMLFASPKKGLEEMRRVLKSGGHMITAVFDSIHQIPAYEVMADLFARVVDHSVGEALRYPFSMGDTDKLYSLFLEAGSKNPEITTQKAMVQFASPRHMVLSDVKGWFPFAQIHLDDQAIESMVQEAASVLEPFQTLDGSLRFEVSVHIVKVYKS</sequence>
<dbReference type="Pfam" id="PF08241">
    <property type="entry name" value="Methyltransf_11"/>
    <property type="match status" value="1"/>
</dbReference>
<proteinExistence type="predicted"/>
<dbReference type="AlphaFoldDB" id="A0A521ELK5"/>
<evidence type="ECO:0000259" key="1">
    <source>
        <dbReference type="Pfam" id="PF08241"/>
    </source>
</evidence>
<gene>
    <name evidence="2" type="ORF">SAMN06265218_11731</name>
</gene>
<reference evidence="2 3" key="1">
    <citation type="submission" date="2017-05" db="EMBL/GenBank/DDBJ databases">
        <authorList>
            <person name="Varghese N."/>
            <person name="Submissions S."/>
        </authorList>
    </citation>
    <scope>NUCLEOTIDE SEQUENCE [LARGE SCALE GENOMIC DNA]</scope>
    <source>
        <strain evidence="2 3">DSM 21194</strain>
    </source>
</reference>
<keyword evidence="3" id="KW-1185">Reference proteome</keyword>
<evidence type="ECO:0000313" key="2">
    <source>
        <dbReference type="EMBL" id="SMO84799.1"/>
    </source>
</evidence>
<organism evidence="2 3">
    <name type="scientific">Fodinibius sediminis</name>
    <dbReference type="NCBI Taxonomy" id="1214077"/>
    <lineage>
        <taxon>Bacteria</taxon>
        <taxon>Pseudomonadati</taxon>
        <taxon>Balneolota</taxon>
        <taxon>Balneolia</taxon>
        <taxon>Balneolales</taxon>
        <taxon>Balneolaceae</taxon>
        <taxon>Fodinibius</taxon>
    </lineage>
</organism>
<evidence type="ECO:0000313" key="3">
    <source>
        <dbReference type="Proteomes" id="UP000317593"/>
    </source>
</evidence>
<dbReference type="PANTHER" id="PTHR43591">
    <property type="entry name" value="METHYLTRANSFERASE"/>
    <property type="match status" value="1"/>
</dbReference>
<name>A0A521ELK5_9BACT</name>
<dbReference type="GO" id="GO:0008757">
    <property type="term" value="F:S-adenosylmethionine-dependent methyltransferase activity"/>
    <property type="evidence" value="ECO:0007669"/>
    <property type="project" value="InterPro"/>
</dbReference>
<keyword evidence="2" id="KW-0808">Transferase</keyword>
<accession>A0A521ELK5</accession>